<dbReference type="SUPFAM" id="SSF56112">
    <property type="entry name" value="Protein kinase-like (PK-like)"/>
    <property type="match status" value="1"/>
</dbReference>
<dbReference type="InterPro" id="IPR011009">
    <property type="entry name" value="Kinase-like_dom_sf"/>
</dbReference>
<keyword evidence="3" id="KW-1185">Reference proteome</keyword>
<dbReference type="EMBL" id="CAVNYO010000440">
    <property type="protein sequence ID" value="CAK5280751.1"/>
    <property type="molecule type" value="Genomic_DNA"/>
</dbReference>
<dbReference type="PROSITE" id="PS00109">
    <property type="entry name" value="PROTEIN_KINASE_TYR"/>
    <property type="match status" value="1"/>
</dbReference>
<name>A0AAD2JVU8_9AGAR</name>
<sequence length="445" mass="51453">MNQDDSIIIPFSLDEYGPIQPSSPEWELPKRMRFWDGPIRAFLREQGYTMNEFCSLEDEELDSIGCYMFPVTPCPTGKPRDLRFASMEPSPAAAWRVLYEKPYSECTSGKHVFAQETEHPENHVAIKLIRHESPEHHIMRLLQDEAKGEATRGLVPVLKLLPFGGHWLAVMPRWGSTVDSPWPKTIGQVLDRFEDALSGLAYLHERRIVHRDISKMNMLVNHVPYSNQFWEELSDPIRQRMREERELKLGLFDYNLSLVFPRDTPLALARSRIEDFNLGRWKFDFDIAQGEYQYNPFAVDVFCMAYCMGQGIQHLAPIAPILAPIIDGMTHWHVPSRLTAAEALSLLRDLRAEHNPIIAHLAAPTLEEMDCGYPSLMDCDRWKGLPEEFIHRWKHLRTPPIPHHIRLLRLLCSFEPISLFFQAVRCTADRLLGKMYISLSTVDIL</sequence>
<evidence type="ECO:0000313" key="3">
    <source>
        <dbReference type="Proteomes" id="UP001295794"/>
    </source>
</evidence>
<dbReference type="Proteomes" id="UP001295794">
    <property type="component" value="Unassembled WGS sequence"/>
</dbReference>
<proteinExistence type="predicted"/>
<evidence type="ECO:0000313" key="1">
    <source>
        <dbReference type="EMBL" id="CAK5264788.1"/>
    </source>
</evidence>
<accession>A0AAD2JVU8</accession>
<protein>
    <submittedName>
        <fullName evidence="1">Uncharacterized protein</fullName>
    </submittedName>
</protein>
<dbReference type="AlphaFoldDB" id="A0AAD2JVU8"/>
<organism evidence="1 3">
    <name type="scientific">Mycena citricolor</name>
    <dbReference type="NCBI Taxonomy" id="2018698"/>
    <lineage>
        <taxon>Eukaryota</taxon>
        <taxon>Fungi</taxon>
        <taxon>Dikarya</taxon>
        <taxon>Basidiomycota</taxon>
        <taxon>Agaricomycotina</taxon>
        <taxon>Agaricomycetes</taxon>
        <taxon>Agaricomycetidae</taxon>
        <taxon>Agaricales</taxon>
        <taxon>Marasmiineae</taxon>
        <taxon>Mycenaceae</taxon>
        <taxon>Mycena</taxon>
    </lineage>
</organism>
<dbReference type="InterPro" id="IPR008266">
    <property type="entry name" value="Tyr_kinase_AS"/>
</dbReference>
<dbReference type="EMBL" id="CAVNYO010000071">
    <property type="protein sequence ID" value="CAK5264788.1"/>
    <property type="molecule type" value="Genomic_DNA"/>
</dbReference>
<comment type="caution">
    <text evidence="1">The sequence shown here is derived from an EMBL/GenBank/DDBJ whole genome shotgun (WGS) entry which is preliminary data.</text>
</comment>
<gene>
    <name evidence="2" type="ORF">MYCIT1_LOCUS31365</name>
    <name evidence="1" type="ORF">MYCIT1_LOCUS5267</name>
</gene>
<dbReference type="GO" id="GO:0004672">
    <property type="term" value="F:protein kinase activity"/>
    <property type="evidence" value="ECO:0007669"/>
    <property type="project" value="InterPro"/>
</dbReference>
<evidence type="ECO:0000313" key="2">
    <source>
        <dbReference type="EMBL" id="CAK5280751.1"/>
    </source>
</evidence>
<dbReference type="Gene3D" id="1.10.510.10">
    <property type="entry name" value="Transferase(Phosphotransferase) domain 1"/>
    <property type="match status" value="1"/>
</dbReference>
<reference evidence="1" key="1">
    <citation type="submission" date="2023-11" db="EMBL/GenBank/DDBJ databases">
        <authorList>
            <person name="De Vega J J."/>
            <person name="De Vega J J."/>
        </authorList>
    </citation>
    <scope>NUCLEOTIDE SEQUENCE</scope>
</reference>